<evidence type="ECO:0000313" key="1">
    <source>
        <dbReference type="EMBL" id="KAJ1356745.1"/>
    </source>
</evidence>
<organism evidence="1 2">
    <name type="scientific">Parelaphostrongylus tenuis</name>
    <name type="common">Meningeal worm</name>
    <dbReference type="NCBI Taxonomy" id="148309"/>
    <lineage>
        <taxon>Eukaryota</taxon>
        <taxon>Metazoa</taxon>
        <taxon>Ecdysozoa</taxon>
        <taxon>Nematoda</taxon>
        <taxon>Chromadorea</taxon>
        <taxon>Rhabditida</taxon>
        <taxon>Rhabditina</taxon>
        <taxon>Rhabditomorpha</taxon>
        <taxon>Strongyloidea</taxon>
        <taxon>Metastrongylidae</taxon>
        <taxon>Parelaphostrongylus</taxon>
    </lineage>
</organism>
<reference evidence="1" key="1">
    <citation type="submission" date="2021-06" db="EMBL/GenBank/DDBJ databases">
        <title>Parelaphostrongylus tenuis whole genome reference sequence.</title>
        <authorList>
            <person name="Garwood T.J."/>
            <person name="Larsen P.A."/>
            <person name="Fountain-Jones N.M."/>
            <person name="Garbe J.R."/>
            <person name="Macchietto M.G."/>
            <person name="Kania S.A."/>
            <person name="Gerhold R.W."/>
            <person name="Richards J.E."/>
            <person name="Wolf T.M."/>
        </authorList>
    </citation>
    <scope>NUCLEOTIDE SEQUENCE</scope>
    <source>
        <strain evidence="1">MNPRO001-30</strain>
        <tissue evidence="1">Meninges</tissue>
    </source>
</reference>
<evidence type="ECO:0000313" key="2">
    <source>
        <dbReference type="Proteomes" id="UP001196413"/>
    </source>
</evidence>
<proteinExistence type="predicted"/>
<dbReference type="Proteomes" id="UP001196413">
    <property type="component" value="Unassembled WGS sequence"/>
</dbReference>
<comment type="caution">
    <text evidence="1">The sequence shown here is derived from an EMBL/GenBank/DDBJ whole genome shotgun (WGS) entry which is preliminary data.</text>
</comment>
<dbReference type="AlphaFoldDB" id="A0AAD5MDS7"/>
<name>A0AAD5MDS7_PARTN</name>
<gene>
    <name evidence="1" type="ORF">KIN20_014503</name>
</gene>
<accession>A0AAD5MDS7</accession>
<protein>
    <submittedName>
        <fullName evidence="1">Uncharacterized protein</fullName>
    </submittedName>
</protein>
<keyword evidence="2" id="KW-1185">Reference proteome</keyword>
<dbReference type="EMBL" id="JAHQIW010002871">
    <property type="protein sequence ID" value="KAJ1356745.1"/>
    <property type="molecule type" value="Genomic_DNA"/>
</dbReference>
<sequence length="55" mass="6199">MAVFDQIRNLTDRWQKLVAAIIFKNNDDIPVKTSFIQTSVGPETNVRKRPNGAPS</sequence>